<keyword evidence="1" id="KW-0732">Signal</keyword>
<dbReference type="EMBL" id="SJPJ01000001">
    <property type="protein sequence ID" value="TWT84455.1"/>
    <property type="molecule type" value="Genomic_DNA"/>
</dbReference>
<dbReference type="AlphaFoldDB" id="A0A5C5ZBB8"/>
<dbReference type="RefSeq" id="WP_146402194.1">
    <property type="nucleotide sequence ID" value="NZ_SJPJ01000001.1"/>
</dbReference>
<proteinExistence type="predicted"/>
<evidence type="ECO:0000313" key="2">
    <source>
        <dbReference type="EMBL" id="TWT84455.1"/>
    </source>
</evidence>
<feature type="signal peptide" evidence="1">
    <location>
        <begin position="1"/>
        <end position="20"/>
    </location>
</feature>
<name>A0A5C5ZBB8_9BACT</name>
<organism evidence="2 3">
    <name type="scientific">Novipirellula herctigrandis</name>
    <dbReference type="NCBI Taxonomy" id="2527986"/>
    <lineage>
        <taxon>Bacteria</taxon>
        <taxon>Pseudomonadati</taxon>
        <taxon>Planctomycetota</taxon>
        <taxon>Planctomycetia</taxon>
        <taxon>Pirellulales</taxon>
        <taxon>Pirellulaceae</taxon>
        <taxon>Novipirellula</taxon>
    </lineage>
</organism>
<gene>
    <name evidence="2" type="ORF">CA13_59330</name>
</gene>
<feature type="chain" id="PRO_5022708303" evidence="1">
    <location>
        <begin position="21"/>
        <end position="60"/>
    </location>
</feature>
<dbReference type="Proteomes" id="UP000315010">
    <property type="component" value="Unassembled WGS sequence"/>
</dbReference>
<protein>
    <submittedName>
        <fullName evidence="2">Uncharacterized protein</fullName>
    </submittedName>
</protein>
<comment type="caution">
    <text evidence="2">The sequence shown here is derived from an EMBL/GenBank/DDBJ whole genome shotgun (WGS) entry which is preliminary data.</text>
</comment>
<reference evidence="2 3" key="1">
    <citation type="submission" date="2019-02" db="EMBL/GenBank/DDBJ databases">
        <title>Deep-cultivation of Planctomycetes and their phenomic and genomic characterization uncovers novel biology.</title>
        <authorList>
            <person name="Wiegand S."/>
            <person name="Jogler M."/>
            <person name="Boedeker C."/>
            <person name="Pinto D."/>
            <person name="Vollmers J."/>
            <person name="Rivas-Marin E."/>
            <person name="Kohn T."/>
            <person name="Peeters S.H."/>
            <person name="Heuer A."/>
            <person name="Rast P."/>
            <person name="Oberbeckmann S."/>
            <person name="Bunk B."/>
            <person name="Jeske O."/>
            <person name="Meyerdierks A."/>
            <person name="Storesund J.E."/>
            <person name="Kallscheuer N."/>
            <person name="Luecker S."/>
            <person name="Lage O.M."/>
            <person name="Pohl T."/>
            <person name="Merkel B.J."/>
            <person name="Hornburger P."/>
            <person name="Mueller R.-W."/>
            <person name="Bruemmer F."/>
            <person name="Labrenz M."/>
            <person name="Spormann A.M."/>
            <person name="Op Den Camp H."/>
            <person name="Overmann J."/>
            <person name="Amann R."/>
            <person name="Jetten M.S.M."/>
            <person name="Mascher T."/>
            <person name="Medema M.H."/>
            <person name="Devos D.P."/>
            <person name="Kaster A.-K."/>
            <person name="Ovreas L."/>
            <person name="Rohde M."/>
            <person name="Galperin M.Y."/>
            <person name="Jogler C."/>
        </authorList>
    </citation>
    <scope>NUCLEOTIDE SEQUENCE [LARGE SCALE GENOMIC DNA]</scope>
    <source>
        <strain evidence="2 3">CA13</strain>
    </source>
</reference>
<keyword evidence="3" id="KW-1185">Reference proteome</keyword>
<evidence type="ECO:0000256" key="1">
    <source>
        <dbReference type="SAM" id="SignalP"/>
    </source>
</evidence>
<sequence precursor="true">MKPIRLMLLFTLLAPVAVFLPGCSGKPKEIEITEEGKSLYDTAGERVETMQNAAMKEDAK</sequence>
<evidence type="ECO:0000313" key="3">
    <source>
        <dbReference type="Proteomes" id="UP000315010"/>
    </source>
</evidence>
<accession>A0A5C5ZBB8</accession>